<dbReference type="Gene3D" id="3.40.50.300">
    <property type="entry name" value="P-loop containing nucleotide triphosphate hydrolases"/>
    <property type="match status" value="2"/>
</dbReference>
<dbReference type="InterPro" id="IPR003593">
    <property type="entry name" value="AAA+_ATPase"/>
</dbReference>
<keyword evidence="1" id="KW-1133">Transmembrane helix</keyword>
<dbReference type="InterPro" id="IPR000523">
    <property type="entry name" value="Mg_chelatse_chII-like_cat_dom"/>
</dbReference>
<name>A0AAE3J9F5_9FIRM</name>
<feature type="domain" description="AAA+ ATPase" evidence="2">
    <location>
        <begin position="87"/>
        <end position="265"/>
    </location>
</feature>
<dbReference type="GO" id="GO:0006261">
    <property type="term" value="P:DNA-templated DNA replication"/>
    <property type="evidence" value="ECO:0007669"/>
    <property type="project" value="TreeGrafter"/>
</dbReference>
<dbReference type="InterPro" id="IPR050238">
    <property type="entry name" value="DNA_Rep/Repair_Clamp_Loader"/>
</dbReference>
<dbReference type="CDD" id="cd18139">
    <property type="entry name" value="HLD_clamp_RarA"/>
    <property type="match status" value="1"/>
</dbReference>
<protein>
    <submittedName>
        <fullName evidence="3">AAA family ATPase</fullName>
    </submittedName>
</protein>
<comment type="caution">
    <text evidence="3">The sequence shown here is derived from an EMBL/GenBank/DDBJ whole genome shotgun (WGS) entry which is preliminary data.</text>
</comment>
<keyword evidence="4" id="KW-1185">Reference proteome</keyword>
<dbReference type="EMBL" id="JAJEQM010000006">
    <property type="protein sequence ID" value="MCC2210351.1"/>
    <property type="molecule type" value="Genomic_DNA"/>
</dbReference>
<dbReference type="GO" id="GO:0005524">
    <property type="term" value="F:ATP binding"/>
    <property type="evidence" value="ECO:0007669"/>
    <property type="project" value="InterPro"/>
</dbReference>
<evidence type="ECO:0000313" key="4">
    <source>
        <dbReference type="Proteomes" id="UP001198242"/>
    </source>
</evidence>
<dbReference type="CDD" id="cd00009">
    <property type="entry name" value="AAA"/>
    <property type="match status" value="1"/>
</dbReference>
<keyword evidence="1" id="KW-0472">Membrane</keyword>
<dbReference type="PANTHER" id="PTHR11669:SF0">
    <property type="entry name" value="PROTEIN STICHEL-LIKE 2"/>
    <property type="match status" value="1"/>
</dbReference>
<organism evidence="3 4">
    <name type="scientific">Hominilimicola fabiformis</name>
    <dbReference type="NCBI Taxonomy" id="2885356"/>
    <lineage>
        <taxon>Bacteria</taxon>
        <taxon>Bacillati</taxon>
        <taxon>Bacillota</taxon>
        <taxon>Clostridia</taxon>
        <taxon>Eubacteriales</taxon>
        <taxon>Oscillospiraceae</taxon>
        <taxon>Hominilimicola</taxon>
    </lineage>
</organism>
<evidence type="ECO:0000259" key="2">
    <source>
        <dbReference type="SMART" id="SM00382"/>
    </source>
</evidence>
<dbReference type="Proteomes" id="UP001198242">
    <property type="component" value="Unassembled WGS sequence"/>
</dbReference>
<dbReference type="InterPro" id="IPR027417">
    <property type="entry name" value="P-loop_NTPase"/>
</dbReference>
<dbReference type="Pfam" id="PF01078">
    <property type="entry name" value="Mg_chelatase"/>
    <property type="match status" value="1"/>
</dbReference>
<dbReference type="AlphaFoldDB" id="A0AAE3J9F5"/>
<feature type="transmembrane region" description="Helical" evidence="1">
    <location>
        <begin position="6"/>
        <end position="22"/>
    </location>
</feature>
<dbReference type="PANTHER" id="PTHR11669">
    <property type="entry name" value="REPLICATION FACTOR C / DNA POLYMERASE III GAMMA-TAU SUBUNIT"/>
    <property type="match status" value="1"/>
</dbReference>
<dbReference type="SMART" id="SM00382">
    <property type="entry name" value="AAA"/>
    <property type="match status" value="1"/>
</dbReference>
<evidence type="ECO:0000313" key="3">
    <source>
        <dbReference type="EMBL" id="MCC2210351.1"/>
    </source>
</evidence>
<reference evidence="3 4" key="1">
    <citation type="submission" date="2021-10" db="EMBL/GenBank/DDBJ databases">
        <title>Anaerobic single-cell dispensing facilitates the cultivation of human gut bacteria.</title>
        <authorList>
            <person name="Afrizal A."/>
        </authorList>
    </citation>
    <scope>NUCLEOTIDE SEQUENCE [LARGE SCALE GENOMIC DNA]</scope>
    <source>
        <strain evidence="3 4">CLA-AA-H232</strain>
    </source>
</reference>
<accession>A0AAE3J9F5</accession>
<dbReference type="SUPFAM" id="SSF52540">
    <property type="entry name" value="P-loop containing nucleoside triphosphate hydrolases"/>
    <property type="match status" value="1"/>
</dbReference>
<proteinExistence type="predicted"/>
<gene>
    <name evidence="3" type="ORF">LKE05_06040</name>
</gene>
<evidence type="ECO:0000256" key="1">
    <source>
        <dbReference type="SAM" id="Phobius"/>
    </source>
</evidence>
<dbReference type="RefSeq" id="WP_308456252.1">
    <property type="nucleotide sequence ID" value="NZ_JAJEQM010000006.1"/>
</dbReference>
<keyword evidence="1" id="KW-0812">Transmembrane</keyword>
<sequence length="356" mass="39810">MNSVIMITQFFFTLVIGMYFFTKLRNEKSDSETLANNSKKEAEHLNCMRHIHLSEPVTETARPKNVNEIIGQDDGIRAIKAALCGPDPQHILIYGPAGVGKTAAARVALECAKKSNGTPFSKNAKFIETDATIMRYDERSIADPLIGSVHDPIYQGAGAYGVAGVPQVKEGAVSKAHGGVLFIDEIGELQTCQINKLLKVLEDRKVMFESAYYSEENKKIPTYIHDVFKNGIPADFRLIGATTRKPEEIPEAVRSRCVEIYFNPLTRDNIEKIIYGAAERIKINIEQNAVEMIARYAKNGRDAVKILQMAKNIIFLDNRRNVTLDDIAWILKTCHYTNGYISSDEKIIDISVIKPK</sequence>